<dbReference type="GO" id="GO:0047343">
    <property type="term" value="F:glucose-1-phosphate cytidylyltransferase activity"/>
    <property type="evidence" value="ECO:0007669"/>
    <property type="project" value="UniProtKB-EC"/>
</dbReference>
<dbReference type="Gene3D" id="3.90.550.10">
    <property type="entry name" value="Spore Coat Polysaccharide Biosynthesis Protein SpsA, Chain A"/>
    <property type="match status" value="1"/>
</dbReference>
<keyword evidence="2" id="KW-0808">Transferase</keyword>
<dbReference type="GeneID" id="98405778"/>
<evidence type="ECO:0000313" key="4">
    <source>
        <dbReference type="Proteomes" id="UP000031843"/>
    </source>
</evidence>
<name>A0A0C4YJU4_9BURK</name>
<proteinExistence type="predicted"/>
<reference evidence="2 4" key="1">
    <citation type="journal article" date="2015" name="Genome Announc.">
        <title>Complete Genome Sequence of Cupriavidus basilensis 4G11, Isolated from the Oak Ridge Field Research Center Site.</title>
        <authorList>
            <person name="Ray J."/>
            <person name="Waters R.J."/>
            <person name="Skerker J.M."/>
            <person name="Kuehl J.V."/>
            <person name="Price M.N."/>
            <person name="Huang J."/>
            <person name="Chakraborty R."/>
            <person name="Arkin A.P."/>
            <person name="Deutschbauer A."/>
        </authorList>
    </citation>
    <scope>NUCLEOTIDE SEQUENCE [LARGE SCALE GENOMIC DNA]</scope>
    <source>
        <strain evidence="2">4G11</strain>
    </source>
</reference>
<dbReference type="CDD" id="cd02524">
    <property type="entry name" value="G1P_cytidylyltransferase"/>
    <property type="match status" value="1"/>
</dbReference>
<dbReference type="EMBL" id="CP062804">
    <property type="protein sequence ID" value="QOT79521.1"/>
    <property type="molecule type" value="Genomic_DNA"/>
</dbReference>
<dbReference type="RefSeq" id="WP_043353489.1">
    <property type="nucleotide sequence ID" value="NZ_CP010537.1"/>
</dbReference>
<dbReference type="InterPro" id="IPR029044">
    <property type="entry name" value="Nucleotide-diphossugar_trans"/>
</dbReference>
<evidence type="ECO:0000313" key="3">
    <source>
        <dbReference type="EMBL" id="QOT79521.1"/>
    </source>
</evidence>
<dbReference type="EMBL" id="CP010537">
    <property type="protein sequence ID" value="AJG22174.1"/>
    <property type="molecule type" value="Genomic_DNA"/>
</dbReference>
<reference evidence="3 5" key="2">
    <citation type="submission" date="2020-10" db="EMBL/GenBank/DDBJ databases">
        <title>Complete genome sequence of Cupriavidus basilensis CCUG 49340T.</title>
        <authorList>
            <person name="Salva-Serra F."/>
            <person name="Donoso R.A."/>
            <person name="Cho K.H."/>
            <person name="Yoo J.A."/>
            <person name="Lee K."/>
            <person name="Yoon S.-H."/>
            <person name="Perez-Pantoja D."/>
            <person name="Moore E.R.B."/>
        </authorList>
    </citation>
    <scope>NUCLEOTIDE SEQUENCE [LARGE SCALE GENOMIC DNA]</scope>
    <source>
        <strain evidence="5">CCUG 49340</strain>
        <strain evidence="3">DSM 11853</strain>
    </source>
</reference>
<dbReference type="EC" id="2.7.7.33" evidence="2"/>
<dbReference type="PANTHER" id="PTHR47183">
    <property type="entry name" value="GLUCOSE-1-PHOSPHATE CYTIDYLYLTRANSFERASE-RELATED"/>
    <property type="match status" value="1"/>
</dbReference>
<evidence type="ECO:0000259" key="1">
    <source>
        <dbReference type="Pfam" id="PF00483"/>
    </source>
</evidence>
<feature type="domain" description="Nucleotidyl transferase" evidence="1">
    <location>
        <begin position="2"/>
        <end position="213"/>
    </location>
</feature>
<evidence type="ECO:0000313" key="5">
    <source>
        <dbReference type="Proteomes" id="UP000397656"/>
    </source>
</evidence>
<accession>A0A0C4YJU4</accession>
<dbReference type="NCBIfam" id="TIGR02623">
    <property type="entry name" value="G1P_cyt_trans"/>
    <property type="match status" value="1"/>
</dbReference>
<protein>
    <submittedName>
        <fullName evidence="2">Glucose-1-phosphate cytidylyltransferase</fullName>
        <ecNumber evidence="2">2.7.7.33</ecNumber>
    </submittedName>
</protein>
<dbReference type="AlphaFoldDB" id="A0A0C4YJU4"/>
<dbReference type="InterPro" id="IPR046981">
    <property type="entry name" value="G1P_cyt_trans"/>
</dbReference>
<dbReference type="OrthoDB" id="9788272at2"/>
<dbReference type="Proteomes" id="UP000397656">
    <property type="component" value="Chromosome 2"/>
</dbReference>
<dbReference type="Proteomes" id="UP000031843">
    <property type="component" value="Chromosome secondary"/>
</dbReference>
<dbReference type="InterPro" id="IPR005835">
    <property type="entry name" value="NTP_transferase_dom"/>
</dbReference>
<dbReference type="STRING" id="68895.RR42_s0581"/>
<dbReference type="KEGG" id="cbw:RR42_s0581"/>
<sequence length="257" mass="29124">MKAVILAGGLGTRISEESHLRPKPMIEVGGKPILWHIMKMYAAHGINDFVICLGYKGYVIKEYFANYFLHMSDVTFDMSENRMDVHCRKAEPWRVTLVDTGEESQTGGRLRRVREYLTPGEPFCFTYGDGVSDIDLTAEIAFHRNHGRWATVAAVQPPGRYGALERTSEGMVAGFAEKPRGDGAWINGGFFVLQPEVLDLIADDKTSWEQAPMEELATRGHLLAFEHQGFWQPMDTLREKNMLEQLWQSGAAPWKTW</sequence>
<evidence type="ECO:0000313" key="2">
    <source>
        <dbReference type="EMBL" id="AJG22174.1"/>
    </source>
</evidence>
<keyword evidence="2" id="KW-0548">Nucleotidyltransferase</keyword>
<gene>
    <name evidence="3" type="primary">rfbF</name>
    <name evidence="3" type="ORF">F7R26_032970</name>
    <name evidence="2" type="ORF">RR42_s0581</name>
</gene>
<dbReference type="InterPro" id="IPR013446">
    <property type="entry name" value="G1P_cyt_trans-like"/>
</dbReference>
<dbReference type="PANTHER" id="PTHR47183:SF1">
    <property type="entry name" value="GLUCOSE-1-PHOSPHATE CYTIDYLYLTRANSFERASE"/>
    <property type="match status" value="1"/>
</dbReference>
<dbReference type="Pfam" id="PF00483">
    <property type="entry name" value="NTP_transferase"/>
    <property type="match status" value="1"/>
</dbReference>
<dbReference type="GO" id="GO:0009243">
    <property type="term" value="P:O antigen biosynthetic process"/>
    <property type="evidence" value="ECO:0007669"/>
    <property type="project" value="InterPro"/>
</dbReference>
<dbReference type="SUPFAM" id="SSF53448">
    <property type="entry name" value="Nucleotide-diphospho-sugar transferases"/>
    <property type="match status" value="1"/>
</dbReference>
<keyword evidence="4" id="KW-1185">Reference proteome</keyword>
<organism evidence="2 4">
    <name type="scientific">Cupriavidus basilensis</name>
    <dbReference type="NCBI Taxonomy" id="68895"/>
    <lineage>
        <taxon>Bacteria</taxon>
        <taxon>Pseudomonadati</taxon>
        <taxon>Pseudomonadota</taxon>
        <taxon>Betaproteobacteria</taxon>
        <taxon>Burkholderiales</taxon>
        <taxon>Burkholderiaceae</taxon>
        <taxon>Cupriavidus</taxon>
    </lineage>
</organism>